<dbReference type="GO" id="GO:0005507">
    <property type="term" value="F:copper ion binding"/>
    <property type="evidence" value="ECO:0007669"/>
    <property type="project" value="InterPro"/>
</dbReference>
<keyword evidence="1" id="KW-0479">Metal-binding</keyword>
<dbReference type="InterPro" id="IPR001117">
    <property type="entry name" value="Cu-oxidase_2nd"/>
</dbReference>
<dbReference type="InterPro" id="IPR011707">
    <property type="entry name" value="Cu-oxidase-like_N"/>
</dbReference>
<feature type="domain" description="Plastocyanin-like" evidence="3">
    <location>
        <begin position="143"/>
        <end position="260"/>
    </location>
</feature>
<evidence type="ECO:0000256" key="2">
    <source>
        <dbReference type="ARBA" id="ARBA00023002"/>
    </source>
</evidence>
<accession>A0A2A4YW84</accession>
<gene>
    <name evidence="6" type="ORF">COB13_12245</name>
</gene>
<protein>
    <submittedName>
        <fullName evidence="6">Copper oxidase</fullName>
    </submittedName>
</protein>
<name>A0A2A4YW84_9PROT</name>
<comment type="caution">
    <text evidence="6">The sequence shown here is derived from an EMBL/GenBank/DDBJ whole genome shotgun (WGS) entry which is preliminary data.</text>
</comment>
<evidence type="ECO:0000259" key="3">
    <source>
        <dbReference type="Pfam" id="PF00394"/>
    </source>
</evidence>
<dbReference type="InterPro" id="IPR008972">
    <property type="entry name" value="Cupredoxin"/>
</dbReference>
<reference key="1">
    <citation type="submission" date="2017-08" db="EMBL/GenBank/DDBJ databases">
        <title>A dynamic microbial community with high functional redundancy inhabits the cold, oxic subseafloor aquifer.</title>
        <authorList>
            <person name="Tully B.J."/>
            <person name="Wheat C.G."/>
            <person name="Glazer B.T."/>
            <person name="Huber J.A."/>
        </authorList>
    </citation>
    <scope>NUCLEOTIDE SEQUENCE [LARGE SCALE GENOMIC DNA]</scope>
</reference>
<dbReference type="PANTHER" id="PTHR11709">
    <property type="entry name" value="MULTI-COPPER OXIDASE"/>
    <property type="match status" value="1"/>
</dbReference>
<feature type="domain" description="Plastocyanin-like" evidence="5">
    <location>
        <begin position="25"/>
        <end position="133"/>
    </location>
</feature>
<sequence length="444" mass="49849">MPKLILATVEENVFQLTAVKTNHSFLNDGNISELWTFNDMVSGPEIRAVKGSQITIIFKNELDEATSIHWHGIRIDNKMDGVSGLTQEAVKPGEEFTYSFTVPDAGTFWYHAHNMSWSHVARGLYGALIVEETEPLFDREHDITVIIDDWRLDAQGKLEVLTIGGIKEWALTGRIGNFVTVNGKFQPQFQLKLNHNYRIRMINAANSRIMAFDINQMGAITVGLDGQALSAPVDNDQSTFFLGPAQRVDLFLSPKNTDSFSLIDIGDAEPIEIANFHIENSSALALNMPKLIPNELPPLDLKNAFQKNVIIQGGAMSSMETPIYNGRKLSIVESLESKKMWAFNGIANLTDSPFFELKKGQTIILDFLNDTSFRHAIHIHGHHFKVINNDYQENIGQPWRDTYLTKPNGTVKIAFTADNPGKWLLHCHMLEHSAGGMKTWFNVI</sequence>
<dbReference type="CDD" id="cd13861">
    <property type="entry name" value="CuRO_1_CumA_like"/>
    <property type="match status" value="1"/>
</dbReference>
<dbReference type="PROSITE" id="PS00080">
    <property type="entry name" value="MULTICOPPER_OXIDASE2"/>
    <property type="match status" value="1"/>
</dbReference>
<dbReference type="PANTHER" id="PTHR11709:SF2">
    <property type="entry name" value="MULTICOPPER OXIDASE LPR1"/>
    <property type="match status" value="1"/>
</dbReference>
<evidence type="ECO:0000259" key="5">
    <source>
        <dbReference type="Pfam" id="PF07732"/>
    </source>
</evidence>
<dbReference type="EMBL" id="NVUS01000017">
    <property type="protein sequence ID" value="PCI99123.1"/>
    <property type="molecule type" value="Genomic_DNA"/>
</dbReference>
<dbReference type="InterPro" id="IPR002355">
    <property type="entry name" value="Cu_oxidase_Cu_BS"/>
</dbReference>
<dbReference type="SUPFAM" id="SSF49503">
    <property type="entry name" value="Cupredoxins"/>
    <property type="match status" value="3"/>
</dbReference>
<dbReference type="InterPro" id="IPR011706">
    <property type="entry name" value="Cu-oxidase_C"/>
</dbReference>
<dbReference type="Pfam" id="PF07731">
    <property type="entry name" value="Cu-oxidase_2"/>
    <property type="match status" value="1"/>
</dbReference>
<evidence type="ECO:0000256" key="1">
    <source>
        <dbReference type="ARBA" id="ARBA00022723"/>
    </source>
</evidence>
<dbReference type="Pfam" id="PF00394">
    <property type="entry name" value="Cu-oxidase"/>
    <property type="match status" value="1"/>
</dbReference>
<dbReference type="Gene3D" id="2.60.40.420">
    <property type="entry name" value="Cupredoxins - blue copper proteins"/>
    <property type="match status" value="3"/>
</dbReference>
<reference evidence="6" key="2">
    <citation type="journal article" date="2018" name="ISME J.">
        <title>A dynamic microbial community with high functional redundancy inhabits the cold, oxic subseafloor aquifer.</title>
        <authorList>
            <person name="Tully B.J."/>
            <person name="Wheat C.G."/>
            <person name="Glazer B.T."/>
            <person name="Huber J.A."/>
        </authorList>
    </citation>
    <scope>NUCLEOTIDE SEQUENCE</scope>
    <source>
        <strain evidence="6">NORP83</strain>
    </source>
</reference>
<evidence type="ECO:0000259" key="4">
    <source>
        <dbReference type="Pfam" id="PF07731"/>
    </source>
</evidence>
<feature type="domain" description="Plastocyanin-like" evidence="4">
    <location>
        <begin position="333"/>
        <end position="443"/>
    </location>
</feature>
<proteinExistence type="predicted"/>
<dbReference type="Pfam" id="PF07732">
    <property type="entry name" value="Cu-oxidase_3"/>
    <property type="match status" value="1"/>
</dbReference>
<organism evidence="6">
    <name type="scientific">OCS116 cluster bacterium</name>
    <dbReference type="NCBI Taxonomy" id="2030921"/>
    <lineage>
        <taxon>Bacteria</taxon>
        <taxon>Pseudomonadati</taxon>
        <taxon>Pseudomonadota</taxon>
        <taxon>Alphaproteobacteria</taxon>
        <taxon>OCS116 cluster</taxon>
    </lineage>
</organism>
<dbReference type="AlphaFoldDB" id="A0A2A4YW84"/>
<evidence type="ECO:0000313" key="6">
    <source>
        <dbReference type="EMBL" id="PCI99123.1"/>
    </source>
</evidence>
<dbReference type="GO" id="GO:0030288">
    <property type="term" value="C:outer membrane-bounded periplasmic space"/>
    <property type="evidence" value="ECO:0007669"/>
    <property type="project" value="TreeGrafter"/>
</dbReference>
<keyword evidence="2" id="KW-0560">Oxidoreductase</keyword>
<dbReference type="GO" id="GO:0016491">
    <property type="term" value="F:oxidoreductase activity"/>
    <property type="evidence" value="ECO:0007669"/>
    <property type="project" value="UniProtKB-KW"/>
</dbReference>
<dbReference type="InterPro" id="IPR045087">
    <property type="entry name" value="Cu-oxidase_fam"/>
</dbReference>